<dbReference type="Proteomes" id="UP000051326">
    <property type="component" value="Unassembled WGS sequence"/>
</dbReference>
<dbReference type="RefSeq" id="WP_058287537.1">
    <property type="nucleotide sequence ID" value="NZ_CP041159.1"/>
</dbReference>
<dbReference type="Pfam" id="PF00072">
    <property type="entry name" value="Response_reg"/>
    <property type="match status" value="1"/>
</dbReference>
<dbReference type="InterPro" id="IPR011006">
    <property type="entry name" value="CheY-like_superfamily"/>
</dbReference>
<protein>
    <submittedName>
        <fullName evidence="3">Two-component response regulator VirG</fullName>
    </submittedName>
</protein>
<dbReference type="InterPro" id="IPR001789">
    <property type="entry name" value="Sig_transdc_resp-reg_receiver"/>
</dbReference>
<feature type="modified residue" description="4-aspartylphosphate" evidence="1">
    <location>
        <position position="53"/>
    </location>
</feature>
<dbReference type="SUPFAM" id="SSF52172">
    <property type="entry name" value="CheY-like"/>
    <property type="match status" value="1"/>
</dbReference>
<dbReference type="EMBL" id="CYSR01000031">
    <property type="protein sequence ID" value="CUI01542.1"/>
    <property type="molecule type" value="Genomic_DNA"/>
</dbReference>
<dbReference type="STRING" id="1396826.PHA8399_03687"/>
<evidence type="ECO:0000256" key="1">
    <source>
        <dbReference type="PROSITE-ProRule" id="PRU00169"/>
    </source>
</evidence>
<dbReference type="GO" id="GO:0000160">
    <property type="term" value="P:phosphorelay signal transduction system"/>
    <property type="evidence" value="ECO:0007669"/>
    <property type="project" value="InterPro"/>
</dbReference>
<sequence>MTAKVLLLEDDAGVRFTFNMALQEAGYDVTAVTSCSDAISALTELPLDVLVLDLKIGEEMSLPVADYAALLRPDIPVVCITGSRLFSGGELFNLSRNIRWVLRKPVNLSDLLSMVDHVTGRVPAMAAS</sequence>
<keyword evidence="1" id="KW-0597">Phosphoprotein</keyword>
<dbReference type="Gene3D" id="3.40.50.2300">
    <property type="match status" value="1"/>
</dbReference>
<dbReference type="AlphaFoldDB" id="A0A0P1HYV0"/>
<evidence type="ECO:0000259" key="2">
    <source>
        <dbReference type="PROSITE" id="PS50110"/>
    </source>
</evidence>
<feature type="domain" description="Response regulatory" evidence="2">
    <location>
        <begin position="4"/>
        <end position="119"/>
    </location>
</feature>
<organism evidence="3 4">
    <name type="scientific">Leisingera aquaemixtae</name>
    <dbReference type="NCBI Taxonomy" id="1396826"/>
    <lineage>
        <taxon>Bacteria</taxon>
        <taxon>Pseudomonadati</taxon>
        <taxon>Pseudomonadota</taxon>
        <taxon>Alphaproteobacteria</taxon>
        <taxon>Rhodobacterales</taxon>
        <taxon>Roseobacteraceae</taxon>
        <taxon>Leisingera</taxon>
    </lineage>
</organism>
<accession>A0A0P1HYV0</accession>
<gene>
    <name evidence="3" type="ORF">PHA8399_03687</name>
</gene>
<dbReference type="PROSITE" id="PS50110">
    <property type="entry name" value="RESPONSE_REGULATORY"/>
    <property type="match status" value="1"/>
</dbReference>
<reference evidence="3 4" key="1">
    <citation type="submission" date="2015-09" db="EMBL/GenBank/DDBJ databases">
        <authorList>
            <consortium name="Swine Surveillance"/>
        </authorList>
    </citation>
    <scope>NUCLEOTIDE SEQUENCE [LARGE SCALE GENOMIC DNA]</scope>
    <source>
        <strain evidence="3 4">CECT 8399</strain>
    </source>
</reference>
<dbReference type="SMART" id="SM00448">
    <property type="entry name" value="REC"/>
    <property type="match status" value="1"/>
</dbReference>
<proteinExistence type="predicted"/>
<evidence type="ECO:0000313" key="4">
    <source>
        <dbReference type="Proteomes" id="UP000051326"/>
    </source>
</evidence>
<evidence type="ECO:0000313" key="3">
    <source>
        <dbReference type="EMBL" id="CUI01542.1"/>
    </source>
</evidence>
<name>A0A0P1HYV0_9RHOB</name>